<sequence>MKSFSFIGFLIISCSQMSWRPAGLAVERGWSENGQNLVQSEVLYEEKDSWNPLTGTTLKKNYKTKFRIYDLSETPNPEGDPPIYSYQVESWVLPGSVYFHSATNRLFWIQGSNDQYGGTERFPAVWSPKGFHSFEPNQFLQKDKTILHFVPSPDGGTAAFILGNTEASPEIRSAVLILADTNGRSSSSDIRYSEFSLPDWQETPDHKIRWSEKSDTLYVRIKDKVFIAKSKSKKLEEAKRFPSCFSPPSNFGPVGISPAGSGGDSDIRRDLEPPPYKKFRDAPMVGTTLKIRDCSSP</sequence>
<organism evidence="2 3">
    <name type="scientific">Leptospira wolffii</name>
    <dbReference type="NCBI Taxonomy" id="409998"/>
    <lineage>
        <taxon>Bacteria</taxon>
        <taxon>Pseudomonadati</taxon>
        <taxon>Spirochaetota</taxon>
        <taxon>Spirochaetia</taxon>
        <taxon>Leptospirales</taxon>
        <taxon>Leptospiraceae</taxon>
        <taxon>Leptospira</taxon>
    </lineage>
</organism>
<evidence type="ECO:0000313" key="3">
    <source>
        <dbReference type="Proteomes" id="UP000231912"/>
    </source>
</evidence>
<name>A0A2M9ZG09_9LEPT</name>
<accession>A0A2M9ZG09</accession>
<evidence type="ECO:0000256" key="1">
    <source>
        <dbReference type="SAM" id="MobiDB-lite"/>
    </source>
</evidence>
<dbReference type="Proteomes" id="UP000231912">
    <property type="component" value="Unassembled WGS sequence"/>
</dbReference>
<dbReference type="RefSeq" id="WP_100757824.1">
    <property type="nucleotide sequence ID" value="NZ_NPDT01000001.1"/>
</dbReference>
<comment type="caution">
    <text evidence="2">The sequence shown here is derived from an EMBL/GenBank/DDBJ whole genome shotgun (WGS) entry which is preliminary data.</text>
</comment>
<gene>
    <name evidence="2" type="ORF">CH371_04605</name>
</gene>
<protein>
    <submittedName>
        <fullName evidence="2">Uncharacterized protein</fullName>
    </submittedName>
</protein>
<proteinExistence type="predicted"/>
<dbReference type="AlphaFoldDB" id="A0A2M9ZG09"/>
<reference evidence="2 3" key="1">
    <citation type="submission" date="2017-07" db="EMBL/GenBank/DDBJ databases">
        <title>Leptospira spp. isolated from tropical soils.</title>
        <authorList>
            <person name="Thibeaux R."/>
            <person name="Iraola G."/>
            <person name="Ferres I."/>
            <person name="Bierque E."/>
            <person name="Girault D."/>
            <person name="Soupe-Gilbert M.-E."/>
            <person name="Picardeau M."/>
            <person name="Goarant C."/>
        </authorList>
    </citation>
    <scope>NUCLEOTIDE SEQUENCE [LARGE SCALE GENOMIC DNA]</scope>
    <source>
        <strain evidence="2 3">FH2-C-A2</strain>
    </source>
</reference>
<feature type="region of interest" description="Disordered" evidence="1">
    <location>
        <begin position="245"/>
        <end position="282"/>
    </location>
</feature>
<dbReference type="EMBL" id="NPDT01000001">
    <property type="protein sequence ID" value="PJZ67324.1"/>
    <property type="molecule type" value="Genomic_DNA"/>
</dbReference>
<evidence type="ECO:0000313" key="2">
    <source>
        <dbReference type="EMBL" id="PJZ67324.1"/>
    </source>
</evidence>